<evidence type="ECO:0000313" key="3">
    <source>
        <dbReference type="EMBL" id="CAB4824353.1"/>
    </source>
</evidence>
<dbReference type="PANTHER" id="PTHR37017:SF11">
    <property type="entry name" value="ESTERASE_LIPASE_THIOESTERASE DOMAIN-CONTAINING PROTEIN"/>
    <property type="match status" value="1"/>
</dbReference>
<protein>
    <submittedName>
        <fullName evidence="3">Unannotated protein</fullName>
    </submittedName>
</protein>
<dbReference type="EMBL" id="CAEZYR010000009">
    <property type="protein sequence ID" value="CAB4730309.1"/>
    <property type="molecule type" value="Genomic_DNA"/>
</dbReference>
<proteinExistence type="predicted"/>
<dbReference type="EMBL" id="CAFBOS010000002">
    <property type="protein sequence ID" value="CAB4976319.1"/>
    <property type="molecule type" value="Genomic_DNA"/>
</dbReference>
<dbReference type="InterPro" id="IPR052897">
    <property type="entry name" value="Sec-Metab_Biosynth_Hydrolase"/>
</dbReference>
<dbReference type="EMBL" id="CAFBMH010000084">
    <property type="protein sequence ID" value="CAB4919635.1"/>
    <property type="molecule type" value="Genomic_DNA"/>
</dbReference>
<dbReference type="Gene3D" id="3.40.50.1820">
    <property type="entry name" value="alpha/beta hydrolase"/>
    <property type="match status" value="1"/>
</dbReference>
<reference evidence="3" key="1">
    <citation type="submission" date="2020-05" db="EMBL/GenBank/DDBJ databases">
        <authorList>
            <person name="Chiriac C."/>
            <person name="Salcher M."/>
            <person name="Ghai R."/>
            <person name="Kavagutti S V."/>
        </authorList>
    </citation>
    <scope>NUCLEOTIDE SEQUENCE</scope>
</reference>
<evidence type="ECO:0000313" key="4">
    <source>
        <dbReference type="EMBL" id="CAB4919635.1"/>
    </source>
</evidence>
<dbReference type="Pfam" id="PF12697">
    <property type="entry name" value="Abhydrolase_6"/>
    <property type="match status" value="1"/>
</dbReference>
<evidence type="ECO:0000313" key="2">
    <source>
        <dbReference type="EMBL" id="CAB4730309.1"/>
    </source>
</evidence>
<sequence>MTYVLVHGATFDGSCWDLLLPHLDGPAIAVDLPGRGSRPADLTQVTIRDFVDAVVDEIECRDLHDVVLVGHSLAGITLPGVAARIPERLARLVFVAATVPGQGESVLEALDQATQEVAAESMTGEQVAAPEDWARAAFCNDMDDDLTSWTLAHMGPEAAGVMTEPVDIRGLDSVVPRTWVLTLHDAVVDVERQLLYAHRARAEVIELDAAHMAMISRPEQLAMVLGSLVGPR</sequence>
<dbReference type="PANTHER" id="PTHR37017">
    <property type="entry name" value="AB HYDROLASE-1 DOMAIN-CONTAINING PROTEIN-RELATED"/>
    <property type="match status" value="1"/>
</dbReference>
<dbReference type="EMBL" id="CAFABA010000027">
    <property type="protein sequence ID" value="CAB4824353.1"/>
    <property type="molecule type" value="Genomic_DNA"/>
</dbReference>
<dbReference type="SUPFAM" id="SSF53474">
    <property type="entry name" value="alpha/beta-Hydrolases"/>
    <property type="match status" value="1"/>
</dbReference>
<evidence type="ECO:0000259" key="1">
    <source>
        <dbReference type="Pfam" id="PF12697"/>
    </source>
</evidence>
<dbReference type="AlphaFoldDB" id="A0A6J6ZV13"/>
<gene>
    <name evidence="2" type="ORF">UFOPK2754_00432</name>
    <name evidence="3" type="ORF">UFOPK3139_00914</name>
    <name evidence="4" type="ORF">UFOPK3543_02005</name>
    <name evidence="5" type="ORF">UFOPK3967_00073</name>
</gene>
<dbReference type="InterPro" id="IPR000073">
    <property type="entry name" value="AB_hydrolase_1"/>
</dbReference>
<evidence type="ECO:0000313" key="5">
    <source>
        <dbReference type="EMBL" id="CAB4976319.1"/>
    </source>
</evidence>
<dbReference type="InterPro" id="IPR029058">
    <property type="entry name" value="AB_hydrolase_fold"/>
</dbReference>
<name>A0A6J6ZV13_9ZZZZ</name>
<accession>A0A6J6ZV13</accession>
<organism evidence="3">
    <name type="scientific">freshwater metagenome</name>
    <dbReference type="NCBI Taxonomy" id="449393"/>
    <lineage>
        <taxon>unclassified sequences</taxon>
        <taxon>metagenomes</taxon>
        <taxon>ecological metagenomes</taxon>
    </lineage>
</organism>
<feature type="domain" description="AB hydrolase-1" evidence="1">
    <location>
        <begin position="4"/>
        <end position="222"/>
    </location>
</feature>